<accession>A0A0D0DEV6</accession>
<gene>
    <name evidence="1" type="ORF">PAXRUDRAFT_89401</name>
</gene>
<evidence type="ECO:0000313" key="1">
    <source>
        <dbReference type="EMBL" id="KIK79469.1"/>
    </source>
</evidence>
<name>A0A0D0DEV6_9AGAM</name>
<organism evidence="1 2">
    <name type="scientific">Paxillus rubicundulus Ve08.2h10</name>
    <dbReference type="NCBI Taxonomy" id="930991"/>
    <lineage>
        <taxon>Eukaryota</taxon>
        <taxon>Fungi</taxon>
        <taxon>Dikarya</taxon>
        <taxon>Basidiomycota</taxon>
        <taxon>Agaricomycotina</taxon>
        <taxon>Agaricomycetes</taxon>
        <taxon>Agaricomycetidae</taxon>
        <taxon>Boletales</taxon>
        <taxon>Paxilineae</taxon>
        <taxon>Paxillaceae</taxon>
        <taxon>Paxillus</taxon>
    </lineage>
</organism>
<evidence type="ECO:0000313" key="2">
    <source>
        <dbReference type="Proteomes" id="UP000054538"/>
    </source>
</evidence>
<dbReference type="Proteomes" id="UP000054538">
    <property type="component" value="Unassembled WGS sequence"/>
</dbReference>
<reference evidence="1 2" key="1">
    <citation type="submission" date="2014-04" db="EMBL/GenBank/DDBJ databases">
        <authorList>
            <consortium name="DOE Joint Genome Institute"/>
            <person name="Kuo A."/>
            <person name="Kohler A."/>
            <person name="Jargeat P."/>
            <person name="Nagy L.G."/>
            <person name="Floudas D."/>
            <person name="Copeland A."/>
            <person name="Barry K.W."/>
            <person name="Cichocki N."/>
            <person name="Veneault-Fourrey C."/>
            <person name="LaButti K."/>
            <person name="Lindquist E.A."/>
            <person name="Lipzen A."/>
            <person name="Lundell T."/>
            <person name="Morin E."/>
            <person name="Murat C."/>
            <person name="Sun H."/>
            <person name="Tunlid A."/>
            <person name="Henrissat B."/>
            <person name="Grigoriev I.V."/>
            <person name="Hibbett D.S."/>
            <person name="Martin F."/>
            <person name="Nordberg H.P."/>
            <person name="Cantor M.N."/>
            <person name="Hua S.X."/>
        </authorList>
    </citation>
    <scope>NUCLEOTIDE SEQUENCE [LARGE SCALE GENOMIC DNA]</scope>
    <source>
        <strain evidence="1 2">Ve08.2h10</strain>
    </source>
</reference>
<feature type="non-terminal residue" evidence="1">
    <location>
        <position position="103"/>
    </location>
</feature>
<reference evidence="2" key="2">
    <citation type="submission" date="2015-01" db="EMBL/GenBank/DDBJ databases">
        <title>Evolutionary Origins and Diversification of the Mycorrhizal Mutualists.</title>
        <authorList>
            <consortium name="DOE Joint Genome Institute"/>
            <consortium name="Mycorrhizal Genomics Consortium"/>
            <person name="Kohler A."/>
            <person name="Kuo A."/>
            <person name="Nagy L.G."/>
            <person name="Floudas D."/>
            <person name="Copeland A."/>
            <person name="Barry K.W."/>
            <person name="Cichocki N."/>
            <person name="Veneault-Fourrey C."/>
            <person name="LaButti K."/>
            <person name="Lindquist E.A."/>
            <person name="Lipzen A."/>
            <person name="Lundell T."/>
            <person name="Morin E."/>
            <person name="Murat C."/>
            <person name="Riley R."/>
            <person name="Ohm R."/>
            <person name="Sun H."/>
            <person name="Tunlid A."/>
            <person name="Henrissat B."/>
            <person name="Grigoriev I.V."/>
            <person name="Hibbett D.S."/>
            <person name="Martin F."/>
        </authorList>
    </citation>
    <scope>NUCLEOTIDE SEQUENCE [LARGE SCALE GENOMIC DNA]</scope>
    <source>
        <strain evidence="2">Ve08.2h10</strain>
    </source>
</reference>
<dbReference type="HOGENOM" id="CLU_131643_0_0_1"/>
<dbReference type="InParanoid" id="A0A0D0DEV6"/>
<sequence>HKRQCSFQSYGDHDRNKLNLLPVCSVCLGCFSHNDIYCNATHTWDKAHPTFAECHRTALYAKDGCLCCKWQKDKGCNEKHDTKHTCSGCGFAAHGAQCCPHAQ</sequence>
<dbReference type="EMBL" id="KN826274">
    <property type="protein sequence ID" value="KIK79469.1"/>
    <property type="molecule type" value="Genomic_DNA"/>
</dbReference>
<protein>
    <submittedName>
        <fullName evidence="1">Unplaced genomic scaffold scaffold_1452, whole genome shotgun sequence</fullName>
    </submittedName>
</protein>
<dbReference type="OrthoDB" id="2158839at2759"/>
<keyword evidence="2" id="KW-1185">Reference proteome</keyword>
<dbReference type="AlphaFoldDB" id="A0A0D0DEV6"/>
<feature type="non-terminal residue" evidence="1">
    <location>
        <position position="1"/>
    </location>
</feature>
<proteinExistence type="predicted"/>